<protein>
    <submittedName>
        <fullName evidence="11">Endoplasmin</fullName>
    </submittedName>
</protein>
<evidence type="ECO:0000256" key="7">
    <source>
        <dbReference type="ARBA" id="ARBA00023186"/>
    </source>
</evidence>
<keyword evidence="3" id="KW-0963">Cytoplasm</keyword>
<dbReference type="FunFam" id="3.30.565.10:FF:000005">
    <property type="entry name" value="Heat shock protein 90"/>
    <property type="match status" value="1"/>
</dbReference>
<dbReference type="Gene3D" id="1.20.120.790">
    <property type="entry name" value="Heat shock protein 90, C-terminal domain"/>
    <property type="match status" value="1"/>
</dbReference>
<dbReference type="Pfam" id="PF00183">
    <property type="entry name" value="HSP90"/>
    <property type="match status" value="1"/>
</dbReference>
<dbReference type="FunFam" id="3.30.230.80:FF:000001">
    <property type="entry name" value="Heat shock protein 90 alpha"/>
    <property type="match status" value="1"/>
</dbReference>
<dbReference type="InterPro" id="IPR037196">
    <property type="entry name" value="HSP90_C"/>
</dbReference>
<organism evidence="11 12">
    <name type="scientific">Intoshia linei</name>
    <dbReference type="NCBI Taxonomy" id="1819745"/>
    <lineage>
        <taxon>Eukaryota</taxon>
        <taxon>Metazoa</taxon>
        <taxon>Spiralia</taxon>
        <taxon>Lophotrochozoa</taxon>
        <taxon>Mesozoa</taxon>
        <taxon>Orthonectida</taxon>
        <taxon>Rhopaluridae</taxon>
        <taxon>Intoshia</taxon>
    </lineage>
</organism>
<comment type="similarity">
    <text evidence="2">Belongs to the heat shock protein 90 family.</text>
</comment>
<feature type="binding site" evidence="8">
    <location>
        <begin position="169"/>
        <end position="174"/>
    </location>
    <ligand>
        <name>ATP</name>
        <dbReference type="ChEBI" id="CHEBI:30616"/>
    </ligand>
</feature>
<dbReference type="FunFam" id="3.40.50.11260:FF:000001">
    <property type="entry name" value="Heat shock protein 90 alpha"/>
    <property type="match status" value="1"/>
</dbReference>
<dbReference type="NCBIfam" id="NF003555">
    <property type="entry name" value="PRK05218.1"/>
    <property type="match status" value="1"/>
</dbReference>
<dbReference type="GO" id="GO:0140662">
    <property type="term" value="F:ATP-dependent protein folding chaperone"/>
    <property type="evidence" value="ECO:0007669"/>
    <property type="project" value="InterPro"/>
</dbReference>
<evidence type="ECO:0000256" key="3">
    <source>
        <dbReference type="ARBA" id="ARBA00022490"/>
    </source>
</evidence>
<dbReference type="PIRSF" id="PIRSF002583">
    <property type="entry name" value="Hsp90"/>
    <property type="match status" value="1"/>
</dbReference>
<keyword evidence="7" id="KW-0143">Chaperone</keyword>
<evidence type="ECO:0000256" key="2">
    <source>
        <dbReference type="ARBA" id="ARBA00008239"/>
    </source>
</evidence>
<dbReference type="InterPro" id="IPR020568">
    <property type="entry name" value="Ribosomal_Su5_D2-typ_SF"/>
</dbReference>
<evidence type="ECO:0000256" key="4">
    <source>
        <dbReference type="ARBA" id="ARBA00022741"/>
    </source>
</evidence>
<dbReference type="PRINTS" id="PR00775">
    <property type="entry name" value="HEATSHOCK90"/>
</dbReference>
<accession>A0A177BBU7</accession>
<sequence>MIFKFLQIIFYLSVVYCEIVNESPKPADPQQKPIDSLTQDNLNIKRDDSESKNFQSDVKRMMNLIIQSLYKNKEIVIRELISNASDALDKIRYLAITDPTVMDGEDKMEIRIQVDKYNRIFQITDTGIGMTEQELNDNLGTIAKSGTTDFIADAEKAKSDTDLNSLIGQFGVGFYSAYLVADRVVVASKSPKSEDQYIWESDSSTYVTYKDPRGNTLTRGTQITLYMKEDTKDFMELPKITELVKRYSQFIQFDILLYDTETVNEEVEDTEANKEEEKDKKDDNLIDDEEQEGKVEDETEKPKEKKTKTVSKIVYNWKVVNDNKPIWIRKKGDITDEEYNNFYKSFSKNDDGPLCKIHFSAEGEISFKSILYIPKKAPANLYTGYGDAKEHIKMYIRRVFITSNAEQMFPNYLRFVTGVVDSDDLPLNVSREDLQHSELLSVIKKKLVRKTLEMIKKLSSEDFEIFWKEYSTSVKMGVIEDEANRIRISKLLKFHSSYEAINTTSLADYVSRMPANQEEIYYIAGASKREVEHSPLVEGLIKHGYEVLYLVEPVDEFCIQSLPDFDGKKFSNVAKEGVSISETDNDKIEAISKNYEALFKHISDDILSDSVSKVELSKTLVSSPAALIASKHGWSGNMDRIQRSQAHQKKEDETKNYYLSQKKILQLNAGHPVIRKMLAIYNEDGSESTELKAIVNTLYDTAALRSGFMIPDSVEFSKRVDTLLSYKLNVEGQKISDIYSTEDDEEDKGEDIKEDFDEAHEEL</sequence>
<dbReference type="SUPFAM" id="SSF55874">
    <property type="entry name" value="ATPase domain of HSP90 chaperone/DNA topoisomerase II/histidine kinase"/>
    <property type="match status" value="1"/>
</dbReference>
<feature type="binding site" evidence="8">
    <location>
        <position position="144"/>
    </location>
    <ligand>
        <name>ATP</name>
        <dbReference type="ChEBI" id="CHEBI:30616"/>
    </ligand>
</feature>
<evidence type="ECO:0000256" key="1">
    <source>
        <dbReference type="ARBA" id="ARBA00004496"/>
    </source>
</evidence>
<evidence type="ECO:0000256" key="6">
    <source>
        <dbReference type="ARBA" id="ARBA00023016"/>
    </source>
</evidence>
<dbReference type="EMBL" id="LWCA01000023">
    <property type="protein sequence ID" value="OAF71797.1"/>
    <property type="molecule type" value="Genomic_DNA"/>
</dbReference>
<keyword evidence="4 8" id="KW-0547">Nucleotide-binding</keyword>
<dbReference type="Pfam" id="PF13589">
    <property type="entry name" value="HATPase_c_3"/>
    <property type="match status" value="1"/>
</dbReference>
<gene>
    <name evidence="11" type="ORF">A3Q56_00417</name>
</gene>
<feature type="compositionally biased region" description="Acidic residues" evidence="9">
    <location>
        <begin position="740"/>
        <end position="763"/>
    </location>
</feature>
<feature type="binding site" evidence="8">
    <location>
        <position position="130"/>
    </location>
    <ligand>
        <name>ATP</name>
        <dbReference type="ChEBI" id="CHEBI:30616"/>
    </ligand>
</feature>
<dbReference type="AlphaFoldDB" id="A0A177BBU7"/>
<feature type="region of interest" description="Disordered" evidence="9">
    <location>
        <begin position="267"/>
        <end position="303"/>
    </location>
</feature>
<dbReference type="InterPro" id="IPR020575">
    <property type="entry name" value="Hsp90_N"/>
</dbReference>
<comment type="subcellular location">
    <subcellularLocation>
        <location evidence="1">Cytoplasm</location>
    </subcellularLocation>
</comment>
<dbReference type="Proteomes" id="UP000078046">
    <property type="component" value="Unassembled WGS sequence"/>
</dbReference>
<dbReference type="GO" id="GO:0016887">
    <property type="term" value="F:ATP hydrolysis activity"/>
    <property type="evidence" value="ECO:0007669"/>
    <property type="project" value="InterPro"/>
</dbReference>
<dbReference type="HAMAP" id="MF_00505">
    <property type="entry name" value="HSP90"/>
    <property type="match status" value="1"/>
</dbReference>
<feature type="binding site" evidence="8">
    <location>
        <position position="83"/>
    </location>
    <ligand>
        <name>ATP</name>
        <dbReference type="ChEBI" id="CHEBI:30616"/>
    </ligand>
</feature>
<evidence type="ECO:0000313" key="11">
    <source>
        <dbReference type="EMBL" id="OAF71797.1"/>
    </source>
</evidence>
<feature type="compositionally biased region" description="Basic and acidic residues" evidence="9">
    <location>
        <begin position="271"/>
        <end position="284"/>
    </location>
</feature>
<dbReference type="InterPro" id="IPR001404">
    <property type="entry name" value="Hsp90_fam"/>
</dbReference>
<comment type="caution">
    <text evidence="11">The sequence shown here is derived from an EMBL/GenBank/DDBJ whole genome shotgun (WGS) entry which is preliminary data.</text>
</comment>
<reference evidence="11 12" key="1">
    <citation type="submission" date="2016-04" db="EMBL/GenBank/DDBJ databases">
        <title>The genome of Intoshia linei affirms orthonectids as highly simplified spiralians.</title>
        <authorList>
            <person name="Mikhailov K.V."/>
            <person name="Slusarev G.S."/>
            <person name="Nikitin M.A."/>
            <person name="Logacheva M.D."/>
            <person name="Penin A."/>
            <person name="Aleoshin V."/>
            <person name="Panchin Y.V."/>
        </authorList>
    </citation>
    <scope>NUCLEOTIDE SEQUENCE [LARGE SCALE GENOMIC DNA]</scope>
    <source>
        <strain evidence="11">Intl2013</strain>
        <tissue evidence="11">Whole animal</tissue>
    </source>
</reference>
<proteinExistence type="inferred from homology"/>
<evidence type="ECO:0000256" key="10">
    <source>
        <dbReference type="SAM" id="SignalP"/>
    </source>
</evidence>
<feature type="binding site" evidence="8">
    <location>
        <position position="431"/>
    </location>
    <ligand>
        <name>ATP</name>
        <dbReference type="ChEBI" id="CHEBI:30616"/>
    </ligand>
</feature>
<feature type="region of interest" description="Disordered" evidence="9">
    <location>
        <begin position="738"/>
        <end position="763"/>
    </location>
</feature>
<dbReference type="GO" id="GO:0005524">
    <property type="term" value="F:ATP binding"/>
    <property type="evidence" value="ECO:0007669"/>
    <property type="project" value="UniProtKB-KW"/>
</dbReference>
<evidence type="ECO:0000256" key="9">
    <source>
        <dbReference type="SAM" id="MobiDB-lite"/>
    </source>
</evidence>
<dbReference type="GO" id="GO:0005737">
    <property type="term" value="C:cytoplasm"/>
    <property type="evidence" value="ECO:0007669"/>
    <property type="project" value="UniProtKB-SubCell"/>
</dbReference>
<dbReference type="Gene3D" id="3.30.230.80">
    <property type="match status" value="1"/>
</dbReference>
<feature type="binding site" evidence="8">
    <location>
        <position position="125"/>
    </location>
    <ligand>
        <name>ATP</name>
        <dbReference type="ChEBI" id="CHEBI:30616"/>
    </ligand>
</feature>
<dbReference type="Gene3D" id="3.40.50.11260">
    <property type="match status" value="1"/>
</dbReference>
<dbReference type="OrthoDB" id="5426351at2759"/>
<feature type="signal peptide" evidence="10">
    <location>
        <begin position="1"/>
        <end position="17"/>
    </location>
</feature>
<feature type="compositionally biased region" description="Basic and acidic residues" evidence="9">
    <location>
        <begin position="292"/>
        <end position="303"/>
    </location>
</feature>
<dbReference type="InterPro" id="IPR036890">
    <property type="entry name" value="HATPase_C_sf"/>
</dbReference>
<dbReference type="PANTHER" id="PTHR11528">
    <property type="entry name" value="HEAT SHOCK PROTEIN 90 FAMILY MEMBER"/>
    <property type="match status" value="1"/>
</dbReference>
<feature type="binding site" evidence="8">
    <location>
        <position position="221"/>
    </location>
    <ligand>
        <name>ATP</name>
        <dbReference type="ChEBI" id="CHEBI:30616"/>
    </ligand>
</feature>
<evidence type="ECO:0000256" key="8">
    <source>
        <dbReference type="PIRSR" id="PIRSR002583-1"/>
    </source>
</evidence>
<keyword evidence="5 8" id="KW-0067">ATP-binding</keyword>
<dbReference type="GO" id="GO:0051082">
    <property type="term" value="F:unfolded protein binding"/>
    <property type="evidence" value="ECO:0007669"/>
    <property type="project" value="InterPro"/>
</dbReference>
<keyword evidence="12" id="KW-1185">Reference proteome</keyword>
<feature type="binding site" evidence="8">
    <location>
        <begin position="145"/>
        <end position="146"/>
    </location>
    <ligand>
        <name>ATP</name>
        <dbReference type="ChEBI" id="CHEBI:30616"/>
    </ligand>
</feature>
<evidence type="ECO:0000313" key="12">
    <source>
        <dbReference type="Proteomes" id="UP000078046"/>
    </source>
</evidence>
<keyword evidence="10" id="KW-0732">Signal</keyword>
<feature type="binding site" evidence="8">
    <location>
        <position position="138"/>
    </location>
    <ligand>
        <name>ATP</name>
        <dbReference type="ChEBI" id="CHEBI:30616"/>
    </ligand>
</feature>
<feature type="chain" id="PRO_5008056917" evidence="10">
    <location>
        <begin position="18"/>
        <end position="763"/>
    </location>
</feature>
<feature type="binding site" evidence="8">
    <location>
        <position position="79"/>
    </location>
    <ligand>
        <name>ATP</name>
        <dbReference type="ChEBI" id="CHEBI:30616"/>
    </ligand>
</feature>
<dbReference type="Gene3D" id="3.30.565.10">
    <property type="entry name" value="Histidine kinase-like ATPase, C-terminal domain"/>
    <property type="match status" value="1"/>
</dbReference>
<name>A0A177BBU7_9BILA</name>
<keyword evidence="6" id="KW-0346">Stress response</keyword>
<evidence type="ECO:0000256" key="5">
    <source>
        <dbReference type="ARBA" id="ARBA00022840"/>
    </source>
</evidence>
<dbReference type="SUPFAM" id="SSF54211">
    <property type="entry name" value="Ribosomal protein S5 domain 2-like"/>
    <property type="match status" value="1"/>
</dbReference>
<dbReference type="SUPFAM" id="SSF110942">
    <property type="entry name" value="HSP90 C-terminal domain"/>
    <property type="match status" value="1"/>
</dbReference>
<dbReference type="CDD" id="cd16927">
    <property type="entry name" value="HATPase_Hsp90-like"/>
    <property type="match status" value="1"/>
</dbReference>